<evidence type="ECO:0000259" key="1">
    <source>
        <dbReference type="Pfam" id="PF13472"/>
    </source>
</evidence>
<dbReference type="Pfam" id="PF13472">
    <property type="entry name" value="Lipase_GDSL_2"/>
    <property type="match status" value="1"/>
</dbReference>
<dbReference type="InterPro" id="IPR036514">
    <property type="entry name" value="SGNH_hydro_sf"/>
</dbReference>
<organism evidence="2 3">
    <name type="scientific">Alteromonas halophila</name>
    <dbReference type="NCBI Taxonomy" id="516698"/>
    <lineage>
        <taxon>Bacteria</taxon>
        <taxon>Pseudomonadati</taxon>
        <taxon>Pseudomonadota</taxon>
        <taxon>Gammaproteobacteria</taxon>
        <taxon>Alteromonadales</taxon>
        <taxon>Alteromonadaceae</taxon>
        <taxon>Alteromonas/Salinimonas group</taxon>
        <taxon>Alteromonas</taxon>
    </lineage>
</organism>
<accession>A0A918MYU7</accession>
<evidence type="ECO:0000313" key="2">
    <source>
        <dbReference type="EMBL" id="GGW89627.1"/>
    </source>
</evidence>
<sequence length="253" mass="27282">MRSRLMAVLLFPLLMMQGRRVRRDTPKLPEAAGPRSGIAGSGPPLSLWIIGDSAGAGVGVASQRDALSGQLSALLATQYQVDWQCHAHTGYCASDVAHSLSKLPVSHVDVMVCSVGVNDVVAFRSVKQWLRDVSTIYELAGKRFGVRQLIFSLVPPMQDFPALPSPLNRLLGDHARQLNAALTTFAARHDKVAVAALPGNDTASMMASDGFHPGVKGYRLWAEEIVTVLQSTQPERSESSYAPVATNVFRQPP</sequence>
<dbReference type="InterPro" id="IPR013830">
    <property type="entry name" value="SGNH_hydro"/>
</dbReference>
<reference evidence="2" key="1">
    <citation type="journal article" date="2014" name="Int. J. Syst. Evol. Microbiol.">
        <title>Complete genome sequence of Corynebacterium casei LMG S-19264T (=DSM 44701T), isolated from a smear-ripened cheese.</title>
        <authorList>
            <consortium name="US DOE Joint Genome Institute (JGI-PGF)"/>
            <person name="Walter F."/>
            <person name="Albersmeier A."/>
            <person name="Kalinowski J."/>
            <person name="Ruckert C."/>
        </authorList>
    </citation>
    <scope>NUCLEOTIDE SEQUENCE</scope>
    <source>
        <strain evidence="2">KCTC 22164</strain>
    </source>
</reference>
<dbReference type="CDD" id="cd01836">
    <property type="entry name" value="FeeA_FeeB_like"/>
    <property type="match status" value="1"/>
</dbReference>
<name>A0A918MYU7_9ALTE</name>
<comment type="caution">
    <text evidence="2">The sequence shown here is derived from an EMBL/GenBank/DDBJ whole genome shotgun (WGS) entry which is preliminary data.</text>
</comment>
<dbReference type="Gene3D" id="3.40.50.1110">
    <property type="entry name" value="SGNH hydrolase"/>
    <property type="match status" value="1"/>
</dbReference>
<gene>
    <name evidence="2" type="ORF">GCM10007391_24900</name>
</gene>
<dbReference type="AlphaFoldDB" id="A0A918MYU7"/>
<protein>
    <submittedName>
        <fullName evidence="2">Lipase</fullName>
    </submittedName>
</protein>
<proteinExistence type="predicted"/>
<evidence type="ECO:0000313" key="3">
    <source>
        <dbReference type="Proteomes" id="UP000631300"/>
    </source>
</evidence>
<dbReference type="EMBL" id="BMXP01000006">
    <property type="protein sequence ID" value="GGW89627.1"/>
    <property type="molecule type" value="Genomic_DNA"/>
</dbReference>
<keyword evidence="3" id="KW-1185">Reference proteome</keyword>
<reference evidence="2" key="2">
    <citation type="submission" date="2020-09" db="EMBL/GenBank/DDBJ databases">
        <authorList>
            <person name="Sun Q."/>
            <person name="Kim S."/>
        </authorList>
    </citation>
    <scope>NUCLEOTIDE SEQUENCE</scope>
    <source>
        <strain evidence="2">KCTC 22164</strain>
    </source>
</reference>
<dbReference type="RefSeq" id="WP_189406856.1">
    <property type="nucleotide sequence ID" value="NZ_BMXP01000006.1"/>
</dbReference>
<dbReference type="SUPFAM" id="SSF52266">
    <property type="entry name" value="SGNH hydrolase"/>
    <property type="match status" value="1"/>
</dbReference>
<dbReference type="Proteomes" id="UP000631300">
    <property type="component" value="Unassembled WGS sequence"/>
</dbReference>
<dbReference type="GO" id="GO:0016788">
    <property type="term" value="F:hydrolase activity, acting on ester bonds"/>
    <property type="evidence" value="ECO:0007669"/>
    <property type="project" value="UniProtKB-ARBA"/>
</dbReference>
<feature type="domain" description="SGNH hydrolase-type esterase" evidence="1">
    <location>
        <begin position="50"/>
        <end position="220"/>
    </location>
</feature>